<dbReference type="PANTHER" id="PTHR38480:SF1">
    <property type="entry name" value="SLR0254 PROTEIN"/>
    <property type="match status" value="1"/>
</dbReference>
<accession>A0A6G8Q3X5</accession>
<evidence type="ECO:0000256" key="3">
    <source>
        <dbReference type="ARBA" id="ARBA00022989"/>
    </source>
</evidence>
<protein>
    <recommendedName>
        <fullName evidence="6">NERD domain-containing protein</fullName>
    </recommendedName>
</protein>
<organism evidence="7 8">
    <name type="scientific">Rubrobacter marinus</name>
    <dbReference type="NCBI Taxonomy" id="2653852"/>
    <lineage>
        <taxon>Bacteria</taxon>
        <taxon>Bacillati</taxon>
        <taxon>Actinomycetota</taxon>
        <taxon>Rubrobacteria</taxon>
        <taxon>Rubrobacterales</taxon>
        <taxon>Rubrobacteraceae</taxon>
        <taxon>Rubrobacter</taxon>
    </lineage>
</organism>
<keyword evidence="2 5" id="KW-0812">Transmembrane</keyword>
<comment type="subcellular location">
    <subcellularLocation>
        <location evidence="1">Membrane</location>
        <topology evidence="1">Multi-pass membrane protein</topology>
    </subcellularLocation>
</comment>
<feature type="domain" description="NERD" evidence="6">
    <location>
        <begin position="168"/>
        <end position="281"/>
    </location>
</feature>
<dbReference type="PROSITE" id="PS50965">
    <property type="entry name" value="NERD"/>
    <property type="match status" value="1"/>
</dbReference>
<dbReference type="Proteomes" id="UP000502706">
    <property type="component" value="Plasmid unnamed1"/>
</dbReference>
<dbReference type="RefSeq" id="WP_166398867.1">
    <property type="nucleotide sequence ID" value="NZ_CP045122.1"/>
</dbReference>
<dbReference type="GO" id="GO:0016020">
    <property type="term" value="C:membrane"/>
    <property type="evidence" value="ECO:0007669"/>
    <property type="project" value="UniProtKB-SubCell"/>
</dbReference>
<dbReference type="Pfam" id="PF08378">
    <property type="entry name" value="NERD"/>
    <property type="match status" value="1"/>
</dbReference>
<evidence type="ECO:0000313" key="8">
    <source>
        <dbReference type="Proteomes" id="UP000502706"/>
    </source>
</evidence>
<geneLocation type="plasmid" evidence="7 8">
    <name>unnamed1</name>
</geneLocation>
<sequence>MERVTTTRVMDLRFAALLLDGAIVSLAALLVPSDFELEAGGDPRSSYLSLAGYAVLISICYRVPFEGLLGWTPGKKIFGIRVINERTGRRPGLFRALLRTLLRPLDGPFGLYLPGWLAAMLSDRRKRLGDWVAGTVVVGESVPAASRSDAPDRGRLEEERAVQARQAAGRQGERMVSDRLLRLPELGHYYVFSGLRDERARGVGDIDHLVVGPSGLVLIETKADRGTLTLRDDGPILVNGEPLHRDAVTQARRQMFALDAFLALPDARFRPASSAGEALGARGRHWLLCFPRARRRRAAEPAGERVGKQVSTLPELLQRVRAYDPVLDLRTVDLLAAKVAEYYGKGPDAGPSGRGTP</sequence>
<gene>
    <name evidence="7" type="ORF">GBA65_22225</name>
</gene>
<evidence type="ECO:0000256" key="5">
    <source>
        <dbReference type="SAM" id="Phobius"/>
    </source>
</evidence>
<evidence type="ECO:0000256" key="2">
    <source>
        <dbReference type="ARBA" id="ARBA00022692"/>
    </source>
</evidence>
<dbReference type="KEGG" id="rmar:GBA65_22225"/>
<dbReference type="PANTHER" id="PTHR38480">
    <property type="entry name" value="SLR0254 PROTEIN"/>
    <property type="match status" value="1"/>
</dbReference>
<dbReference type="InterPro" id="IPR011528">
    <property type="entry name" value="NERD"/>
</dbReference>
<dbReference type="Pfam" id="PF06271">
    <property type="entry name" value="RDD"/>
    <property type="match status" value="1"/>
</dbReference>
<keyword evidence="3 5" id="KW-1133">Transmembrane helix</keyword>
<reference evidence="7 8" key="1">
    <citation type="submission" date="2019-10" db="EMBL/GenBank/DDBJ databases">
        <title>Rubrobacter sp nov SCSIO 52915 isolated from a deep-sea sediment in the South China Sea.</title>
        <authorList>
            <person name="Chen R.W."/>
        </authorList>
    </citation>
    <scope>NUCLEOTIDE SEQUENCE [LARGE SCALE GENOMIC DNA]</scope>
    <source>
        <strain evidence="7 8">SCSIO 52915</strain>
        <plasmid evidence="7 8">unnamed1</plasmid>
    </source>
</reference>
<proteinExistence type="predicted"/>
<dbReference type="AlphaFoldDB" id="A0A6G8Q3X5"/>
<evidence type="ECO:0000256" key="4">
    <source>
        <dbReference type="ARBA" id="ARBA00023136"/>
    </source>
</evidence>
<dbReference type="EMBL" id="CP045122">
    <property type="protein sequence ID" value="QIN81153.1"/>
    <property type="molecule type" value="Genomic_DNA"/>
</dbReference>
<keyword evidence="8" id="KW-1185">Reference proteome</keyword>
<keyword evidence="4 5" id="KW-0472">Membrane</keyword>
<name>A0A6G8Q3X5_9ACTN</name>
<dbReference type="InterPro" id="IPR010432">
    <property type="entry name" value="RDD"/>
</dbReference>
<keyword evidence="7" id="KW-0614">Plasmid</keyword>
<feature type="transmembrane region" description="Helical" evidence="5">
    <location>
        <begin position="12"/>
        <end position="31"/>
    </location>
</feature>
<evidence type="ECO:0000256" key="1">
    <source>
        <dbReference type="ARBA" id="ARBA00004141"/>
    </source>
</evidence>
<evidence type="ECO:0000259" key="6">
    <source>
        <dbReference type="PROSITE" id="PS50965"/>
    </source>
</evidence>
<evidence type="ECO:0000313" key="7">
    <source>
        <dbReference type="EMBL" id="QIN81153.1"/>
    </source>
</evidence>